<name>V4PEP0_9CAUL</name>
<protein>
    <submittedName>
        <fullName evidence="1">Uncharacterized protein</fullName>
    </submittedName>
</protein>
<dbReference type="Proteomes" id="UP000017837">
    <property type="component" value="Unassembled WGS sequence"/>
</dbReference>
<dbReference type="STRING" id="1121022.GCA_000376105_01287"/>
<dbReference type="EMBL" id="AWGB01000013">
    <property type="protein sequence ID" value="ESQ92417.1"/>
    <property type="molecule type" value="Genomic_DNA"/>
</dbReference>
<reference evidence="1 2" key="1">
    <citation type="journal article" date="2014" name="Nature">
        <title>Sequential evolution of bacterial morphology by co-option of a developmental regulator.</title>
        <authorList>
            <person name="Jiang C."/>
            <person name="Brown P.J."/>
            <person name="Ducret A."/>
            <person name="Brun Y.V."/>
        </authorList>
    </citation>
    <scope>NUCLEOTIDE SEQUENCE [LARGE SCALE GENOMIC DNA]</scope>
    <source>
        <strain evidence="1 2">DSM 16100</strain>
    </source>
</reference>
<dbReference type="AlphaFoldDB" id="V4PEP0"/>
<gene>
    <name evidence="1" type="ORF">ABENE_08555</name>
</gene>
<organism evidence="1 2">
    <name type="scientific">Asticcacaulis benevestitus DSM 16100 = ATCC BAA-896</name>
    <dbReference type="NCBI Taxonomy" id="1121022"/>
    <lineage>
        <taxon>Bacteria</taxon>
        <taxon>Pseudomonadati</taxon>
        <taxon>Pseudomonadota</taxon>
        <taxon>Alphaproteobacteria</taxon>
        <taxon>Caulobacterales</taxon>
        <taxon>Caulobacteraceae</taxon>
        <taxon>Asticcacaulis</taxon>
    </lineage>
</organism>
<dbReference type="eggNOG" id="ENOG502Z8SY">
    <property type="taxonomic scope" value="Bacteria"/>
</dbReference>
<keyword evidence="2" id="KW-1185">Reference proteome</keyword>
<sequence>MSDIDDDGDVLGAPEWYAEWRHEAVHQLMDKQAHVRKIYGINDLPRYDYDVEAQQLTFSENGVVKVVADIQVVGTVSPKDWLWGWANTHWPEPVVADLERVVSFGEENSIQELISGYVTDVDLNQLGWELTAVAVRVLDAVGAYRPPSETGALFLLIKSNRFVS</sequence>
<evidence type="ECO:0000313" key="1">
    <source>
        <dbReference type="EMBL" id="ESQ92417.1"/>
    </source>
</evidence>
<dbReference type="Pfam" id="PF21813">
    <property type="entry name" value="DUF6882"/>
    <property type="match status" value="1"/>
</dbReference>
<proteinExistence type="predicted"/>
<evidence type="ECO:0000313" key="2">
    <source>
        <dbReference type="Proteomes" id="UP000017837"/>
    </source>
</evidence>
<dbReference type="PATRIC" id="fig|1121022.4.peg.1721"/>
<accession>V4PEP0</accession>
<dbReference type="InterPro" id="IPR049249">
    <property type="entry name" value="DUF6882"/>
</dbReference>
<dbReference type="RefSeq" id="WP_018080952.1">
    <property type="nucleotide sequence ID" value="NZ_AQWM01000003.1"/>
</dbReference>
<comment type="caution">
    <text evidence="1">The sequence shown here is derived from an EMBL/GenBank/DDBJ whole genome shotgun (WGS) entry which is preliminary data.</text>
</comment>